<evidence type="ECO:0000313" key="5">
    <source>
        <dbReference type="Proteomes" id="UP000818029"/>
    </source>
</evidence>
<organism evidence="5 6">
    <name type="scientific">Gossypium hirsutum</name>
    <name type="common">Upland cotton</name>
    <name type="synonym">Gossypium mexicanum</name>
    <dbReference type="NCBI Taxonomy" id="3635"/>
    <lineage>
        <taxon>Eukaryota</taxon>
        <taxon>Viridiplantae</taxon>
        <taxon>Streptophyta</taxon>
        <taxon>Embryophyta</taxon>
        <taxon>Tracheophyta</taxon>
        <taxon>Spermatophyta</taxon>
        <taxon>Magnoliopsida</taxon>
        <taxon>eudicotyledons</taxon>
        <taxon>Gunneridae</taxon>
        <taxon>Pentapetalae</taxon>
        <taxon>rosids</taxon>
        <taxon>malvids</taxon>
        <taxon>Malvales</taxon>
        <taxon>Malvaceae</taxon>
        <taxon>Malvoideae</taxon>
        <taxon>Gossypium</taxon>
    </lineage>
</organism>
<dbReference type="STRING" id="3635.A0A1U8LXJ6"/>
<dbReference type="GO" id="GO:0046872">
    <property type="term" value="F:metal ion binding"/>
    <property type="evidence" value="ECO:0007669"/>
    <property type="project" value="UniProtKB-KW"/>
</dbReference>
<dbReference type="GO" id="GO:0045487">
    <property type="term" value="P:gibberellin catabolic process"/>
    <property type="evidence" value="ECO:0000318"/>
    <property type="project" value="GO_Central"/>
</dbReference>
<comment type="similarity">
    <text evidence="3">Belongs to the iron/ascorbate-dependent oxidoreductase family.</text>
</comment>
<dbReference type="InterPro" id="IPR044861">
    <property type="entry name" value="IPNS-like_FE2OG_OXY"/>
</dbReference>
<dbReference type="GeneID" id="107931860"/>
<dbReference type="SUPFAM" id="SSF51197">
    <property type="entry name" value="Clavaminate synthase-like"/>
    <property type="match status" value="1"/>
</dbReference>
<keyword evidence="2 3" id="KW-0408">Iron</keyword>
<proteinExistence type="inferred from homology"/>
<dbReference type="InterPro" id="IPR027443">
    <property type="entry name" value="IPNS-like_sf"/>
</dbReference>
<reference evidence="5" key="1">
    <citation type="journal article" date="2020" name="Nat. Genet.">
        <title>Genomic diversifications of five Gossypium allopolyploid species and their impact on cotton improvement.</title>
        <authorList>
            <person name="Chen Z.J."/>
            <person name="Sreedasyam A."/>
            <person name="Ando A."/>
            <person name="Song Q."/>
            <person name="De Santiago L.M."/>
            <person name="Hulse-Kemp A.M."/>
            <person name="Ding M."/>
            <person name="Ye W."/>
            <person name="Kirkbride R.C."/>
            <person name="Jenkins J."/>
            <person name="Plott C."/>
            <person name="Lovell J."/>
            <person name="Lin Y.M."/>
            <person name="Vaughn R."/>
            <person name="Liu B."/>
            <person name="Simpson S."/>
            <person name="Scheffler B.E."/>
            <person name="Wen L."/>
            <person name="Saski C.A."/>
            <person name="Grover C.E."/>
            <person name="Hu G."/>
            <person name="Conover J.L."/>
            <person name="Carlson J.W."/>
            <person name="Shu S."/>
            <person name="Boston L.B."/>
            <person name="Williams M."/>
            <person name="Peterson D.G."/>
            <person name="McGee K."/>
            <person name="Jones D.C."/>
            <person name="Wendel J.F."/>
            <person name="Stelly D.M."/>
            <person name="Grimwood J."/>
            <person name="Schmutz J."/>
        </authorList>
    </citation>
    <scope>NUCLEOTIDE SEQUENCE [LARGE SCALE GENOMIC DNA]</scope>
    <source>
        <strain evidence="5">cv. TM-1</strain>
    </source>
</reference>
<dbReference type="PANTHER" id="PTHR47990">
    <property type="entry name" value="2-OXOGLUTARATE (2OG) AND FE(II)-DEPENDENT OXYGENASE SUPERFAMILY PROTEIN-RELATED"/>
    <property type="match status" value="1"/>
</dbReference>
<name>A0A1U8LXJ6_GOSHI</name>
<dbReference type="Pfam" id="PF14226">
    <property type="entry name" value="DIOX_N"/>
    <property type="match status" value="1"/>
</dbReference>
<dbReference type="GO" id="GO:0045543">
    <property type="term" value="F:gibberellin 2-beta-dioxygenase activity"/>
    <property type="evidence" value="ECO:0000318"/>
    <property type="project" value="GO_Central"/>
</dbReference>
<keyword evidence="5" id="KW-1185">Reference proteome</keyword>
<dbReference type="InterPro" id="IPR050231">
    <property type="entry name" value="Iron_ascorbate_oxido_reductase"/>
</dbReference>
<dbReference type="InterPro" id="IPR026992">
    <property type="entry name" value="DIOX_N"/>
</dbReference>
<dbReference type="PROSITE" id="PS51471">
    <property type="entry name" value="FE2OG_OXY"/>
    <property type="match status" value="1"/>
</dbReference>
<dbReference type="PRINTS" id="PR00682">
    <property type="entry name" value="IPNSYNTHASE"/>
</dbReference>
<evidence type="ECO:0000259" key="4">
    <source>
        <dbReference type="PROSITE" id="PS51471"/>
    </source>
</evidence>
<gene>
    <name evidence="6" type="primary">LOC107931860</name>
</gene>
<evidence type="ECO:0000313" key="6">
    <source>
        <dbReference type="RefSeq" id="XP_016719306.1"/>
    </source>
</evidence>
<dbReference type="KEGG" id="ghi:107931860"/>
<dbReference type="PaxDb" id="3635-A0A1U8LXJ6"/>
<keyword evidence="3" id="KW-0560">Oxidoreductase</keyword>
<reference evidence="6" key="2">
    <citation type="submission" date="2025-08" db="UniProtKB">
        <authorList>
            <consortium name="RefSeq"/>
        </authorList>
    </citation>
    <scope>IDENTIFICATION</scope>
</reference>
<dbReference type="OrthoDB" id="288590at2759"/>
<evidence type="ECO:0000256" key="2">
    <source>
        <dbReference type="ARBA" id="ARBA00023004"/>
    </source>
</evidence>
<accession>A0A1U8LXJ6</accession>
<dbReference type="SMR" id="A0A1U8LXJ6"/>
<feature type="domain" description="Fe2OG dioxygenase" evidence="4">
    <location>
        <begin position="181"/>
        <end position="283"/>
    </location>
</feature>
<protein>
    <submittedName>
        <fullName evidence="6">Gibberellin 2-beta-dioxygenase 6</fullName>
    </submittedName>
</protein>
<evidence type="ECO:0000256" key="1">
    <source>
        <dbReference type="ARBA" id="ARBA00022723"/>
    </source>
</evidence>
<keyword evidence="1 3" id="KW-0479">Metal-binding</keyword>
<dbReference type="Pfam" id="PF03171">
    <property type="entry name" value="2OG-FeII_Oxy"/>
    <property type="match status" value="1"/>
</dbReference>
<evidence type="ECO:0000256" key="3">
    <source>
        <dbReference type="RuleBase" id="RU003682"/>
    </source>
</evidence>
<sequence>MNNESYPPLFNQQSHQTQIIDIDEPIQDLEDLDLIPIIDLQCLSLDKLEEACKDWGLFRLVNHGIPSKLMTQIQDQAKNLFSLSFEHKQAILSSPLSYFWGTTARTISGAALRSPKTISWVEVINFPLVGLSESRFEDPLLDSFRSLMDEYGRHQARLARTIYESMAKNLGLDSRLSKSYLSESTGFIRVHRYPRIPKGNQAWGVGVHTDSTVLSILNQDQLGGLEVFKENKWILVKPIADSLIVNLGDMIQTISNDLYTSAKHRVKVKKQEDRITINYFVFPQFDCTLQSPK</sequence>
<dbReference type="RefSeq" id="XP_016719306.1">
    <property type="nucleotide sequence ID" value="XM_016863817.2"/>
</dbReference>
<dbReference type="InterPro" id="IPR005123">
    <property type="entry name" value="Oxoglu/Fe-dep_dioxygenase_dom"/>
</dbReference>
<dbReference type="AlphaFoldDB" id="A0A1U8LXJ6"/>
<dbReference type="Proteomes" id="UP000818029">
    <property type="component" value="Chromosome A08"/>
</dbReference>
<dbReference type="Gene3D" id="2.60.120.330">
    <property type="entry name" value="B-lactam Antibiotic, Isopenicillin N Synthase, Chain"/>
    <property type="match status" value="1"/>
</dbReference>